<dbReference type="InterPro" id="IPR020807">
    <property type="entry name" value="PKS_DH"/>
</dbReference>
<evidence type="ECO:0000259" key="5">
    <source>
        <dbReference type="PROSITE" id="PS50075"/>
    </source>
</evidence>
<dbReference type="InterPro" id="IPR057326">
    <property type="entry name" value="KR_dom"/>
</dbReference>
<dbReference type="RefSeq" id="WP_271929489.1">
    <property type="nucleotide sequence ID" value="NZ_JAQNDO010000001.1"/>
</dbReference>
<protein>
    <submittedName>
        <fullName evidence="8">Beta-ketoacyl synthase N-terminal-like domain-containing protein</fullName>
    </submittedName>
</protein>
<dbReference type="InterPro" id="IPR029058">
    <property type="entry name" value="AB_hydrolase_fold"/>
</dbReference>
<feature type="region of interest" description="C-terminal hotdog fold" evidence="4">
    <location>
        <begin position="957"/>
        <end position="1090"/>
    </location>
</feature>
<dbReference type="InterPro" id="IPR050091">
    <property type="entry name" value="PKS_NRPS_Biosynth_Enz"/>
</dbReference>
<dbReference type="PANTHER" id="PTHR43775">
    <property type="entry name" value="FATTY ACID SYNTHASE"/>
    <property type="match status" value="1"/>
</dbReference>
<dbReference type="Pfam" id="PF22621">
    <property type="entry name" value="CurL-like_PKS_C"/>
    <property type="match status" value="1"/>
</dbReference>
<evidence type="ECO:0000256" key="3">
    <source>
        <dbReference type="ARBA" id="ARBA00022679"/>
    </source>
</evidence>
<dbReference type="InterPro" id="IPR049552">
    <property type="entry name" value="PKS_DH_N"/>
</dbReference>
<feature type="domain" description="Ketosynthase family 3 (KS3)" evidence="6">
    <location>
        <begin position="13"/>
        <end position="431"/>
    </location>
</feature>
<dbReference type="SUPFAM" id="SSF52151">
    <property type="entry name" value="FabD/lysophospholipase-like"/>
    <property type="match status" value="1"/>
</dbReference>
<keyword evidence="3" id="KW-0808">Transferase</keyword>
<dbReference type="CDD" id="cd00833">
    <property type="entry name" value="PKS"/>
    <property type="match status" value="1"/>
</dbReference>
<dbReference type="InterPro" id="IPR001031">
    <property type="entry name" value="Thioesterase"/>
</dbReference>
<dbReference type="InterPro" id="IPR014031">
    <property type="entry name" value="Ketoacyl_synth_C"/>
</dbReference>
<dbReference type="InterPro" id="IPR020802">
    <property type="entry name" value="TesA-like"/>
</dbReference>
<dbReference type="Gene3D" id="3.10.129.110">
    <property type="entry name" value="Polyketide synthase dehydratase"/>
    <property type="match status" value="1"/>
</dbReference>
<dbReference type="Pfam" id="PF00109">
    <property type="entry name" value="ketoacyl-synt"/>
    <property type="match status" value="1"/>
</dbReference>
<comment type="caution">
    <text evidence="4">Lacks conserved residue(s) required for the propagation of feature annotation.</text>
</comment>
<dbReference type="PROSITE" id="PS50075">
    <property type="entry name" value="CARRIER"/>
    <property type="match status" value="1"/>
</dbReference>
<dbReference type="InterPro" id="IPR036736">
    <property type="entry name" value="ACP-like_sf"/>
</dbReference>
<dbReference type="SMART" id="SM00827">
    <property type="entry name" value="PKS_AT"/>
    <property type="match status" value="1"/>
</dbReference>
<dbReference type="SMART" id="SM00822">
    <property type="entry name" value="PKS_KR"/>
    <property type="match status" value="1"/>
</dbReference>
<dbReference type="InterPro" id="IPR016035">
    <property type="entry name" value="Acyl_Trfase/lysoPLipase"/>
</dbReference>
<dbReference type="Gene3D" id="3.40.366.10">
    <property type="entry name" value="Malonyl-Coenzyme A Acyl Carrier Protein, domain 2"/>
    <property type="match status" value="2"/>
</dbReference>
<dbReference type="SUPFAM" id="SSF53901">
    <property type="entry name" value="Thiolase-like"/>
    <property type="match status" value="1"/>
</dbReference>
<reference evidence="8 9" key="1">
    <citation type="submission" date="2022-11" db="EMBL/GenBank/DDBJ databases">
        <title>Minimal conservation of predation-associated metabolite biosynthetic gene clusters underscores biosynthetic potential of Myxococcota including descriptions for ten novel species: Archangium lansinium sp. nov., Myxococcus landrumus sp. nov., Nannocystis bai.</title>
        <authorList>
            <person name="Ahearne A."/>
            <person name="Stevens C."/>
            <person name="Dowd S."/>
        </authorList>
    </citation>
    <scope>NUCLEOTIDE SEQUENCE [LARGE SCALE GENOMIC DNA]</scope>
    <source>
        <strain evidence="8 9">RJM3</strain>
    </source>
</reference>
<dbReference type="PANTHER" id="PTHR43775:SF37">
    <property type="entry name" value="SI:DKEY-61P9.11"/>
    <property type="match status" value="1"/>
</dbReference>
<dbReference type="SMART" id="SM00823">
    <property type="entry name" value="PKS_PP"/>
    <property type="match status" value="1"/>
</dbReference>
<dbReference type="PROSITE" id="PS52004">
    <property type="entry name" value="KS3_2"/>
    <property type="match status" value="1"/>
</dbReference>
<dbReference type="SMART" id="SM00826">
    <property type="entry name" value="PKS_DH"/>
    <property type="match status" value="1"/>
</dbReference>
<dbReference type="InterPro" id="IPR014030">
    <property type="entry name" value="Ketoacyl_synth_N"/>
</dbReference>
<dbReference type="PROSITE" id="PS00606">
    <property type="entry name" value="KS3_1"/>
    <property type="match status" value="1"/>
</dbReference>
<dbReference type="InterPro" id="IPR018201">
    <property type="entry name" value="Ketoacyl_synth_AS"/>
</dbReference>
<dbReference type="Pfam" id="PF00698">
    <property type="entry name" value="Acyl_transf_1"/>
    <property type="match status" value="1"/>
</dbReference>
<dbReference type="PROSITE" id="PS52019">
    <property type="entry name" value="PKS_MFAS_DH"/>
    <property type="match status" value="1"/>
</dbReference>
<evidence type="ECO:0000256" key="1">
    <source>
        <dbReference type="ARBA" id="ARBA00022450"/>
    </source>
</evidence>
<evidence type="ECO:0000256" key="2">
    <source>
        <dbReference type="ARBA" id="ARBA00022553"/>
    </source>
</evidence>
<dbReference type="InterPro" id="IPR020841">
    <property type="entry name" value="PKS_Beta-ketoAc_synthase_dom"/>
</dbReference>
<dbReference type="InterPro" id="IPR020806">
    <property type="entry name" value="PKS_PP-bd"/>
</dbReference>
<evidence type="ECO:0000259" key="6">
    <source>
        <dbReference type="PROSITE" id="PS52004"/>
    </source>
</evidence>
<dbReference type="InterPro" id="IPR001227">
    <property type="entry name" value="Ac_transferase_dom_sf"/>
</dbReference>
<organism evidence="8 9">
    <name type="scientific">Polyangium mundeleinium</name>
    <dbReference type="NCBI Taxonomy" id="2995306"/>
    <lineage>
        <taxon>Bacteria</taxon>
        <taxon>Pseudomonadati</taxon>
        <taxon>Myxococcota</taxon>
        <taxon>Polyangia</taxon>
        <taxon>Polyangiales</taxon>
        <taxon>Polyangiaceae</taxon>
        <taxon>Polyangium</taxon>
    </lineage>
</organism>
<name>A0ABT5F607_9BACT</name>
<dbReference type="SUPFAM" id="SSF53474">
    <property type="entry name" value="alpha/beta-Hydrolases"/>
    <property type="match status" value="1"/>
</dbReference>
<evidence type="ECO:0000313" key="9">
    <source>
        <dbReference type="Proteomes" id="UP001221411"/>
    </source>
</evidence>
<dbReference type="InterPro" id="IPR009081">
    <property type="entry name" value="PP-bd_ACP"/>
</dbReference>
<dbReference type="SMART" id="SM00824">
    <property type="entry name" value="PKS_TE"/>
    <property type="match status" value="1"/>
</dbReference>
<dbReference type="PROSITE" id="PS00012">
    <property type="entry name" value="PHOSPHOPANTETHEINE"/>
    <property type="match status" value="1"/>
</dbReference>
<dbReference type="Proteomes" id="UP001221411">
    <property type="component" value="Unassembled WGS sequence"/>
</dbReference>
<evidence type="ECO:0000313" key="8">
    <source>
        <dbReference type="EMBL" id="MDC0749533.1"/>
    </source>
</evidence>
<dbReference type="InterPro" id="IPR049900">
    <property type="entry name" value="PKS_mFAS_DH"/>
</dbReference>
<dbReference type="Gene3D" id="3.30.70.3290">
    <property type="match status" value="2"/>
</dbReference>
<dbReference type="InterPro" id="IPR042104">
    <property type="entry name" value="PKS_dehydratase_sf"/>
</dbReference>
<dbReference type="Pfam" id="PF02801">
    <property type="entry name" value="Ketoacyl-synt_C"/>
    <property type="match status" value="1"/>
</dbReference>
<keyword evidence="1" id="KW-0596">Phosphopantetheine</keyword>
<evidence type="ECO:0000259" key="7">
    <source>
        <dbReference type="PROSITE" id="PS52019"/>
    </source>
</evidence>
<evidence type="ECO:0000256" key="4">
    <source>
        <dbReference type="PROSITE-ProRule" id="PRU01363"/>
    </source>
</evidence>
<dbReference type="Pfam" id="PF08659">
    <property type="entry name" value="KR"/>
    <property type="match status" value="1"/>
</dbReference>
<dbReference type="Pfam" id="PF21089">
    <property type="entry name" value="PKS_DH_N"/>
    <property type="match status" value="1"/>
</dbReference>
<dbReference type="Gene3D" id="3.40.47.10">
    <property type="match status" value="1"/>
</dbReference>
<dbReference type="InterPro" id="IPR036291">
    <property type="entry name" value="NAD(P)-bd_dom_sf"/>
</dbReference>
<dbReference type="EMBL" id="JAQNDO010000001">
    <property type="protein sequence ID" value="MDC0749533.1"/>
    <property type="molecule type" value="Genomic_DNA"/>
</dbReference>
<dbReference type="Gene3D" id="3.40.50.720">
    <property type="entry name" value="NAD(P)-binding Rossmann-like Domain"/>
    <property type="match status" value="1"/>
</dbReference>
<gene>
    <name evidence="8" type="ORF">POL67_49845</name>
</gene>
<accession>A0ABT5F607</accession>
<dbReference type="SUPFAM" id="SSF47336">
    <property type="entry name" value="ACP-like"/>
    <property type="match status" value="1"/>
</dbReference>
<dbReference type="SUPFAM" id="SSF51735">
    <property type="entry name" value="NAD(P)-binding Rossmann-fold domains"/>
    <property type="match status" value="2"/>
</dbReference>
<dbReference type="Gene3D" id="3.40.50.1820">
    <property type="entry name" value="alpha/beta hydrolase"/>
    <property type="match status" value="1"/>
</dbReference>
<dbReference type="InterPro" id="IPR016039">
    <property type="entry name" value="Thiolase-like"/>
</dbReference>
<keyword evidence="2" id="KW-0597">Phosphoprotein</keyword>
<dbReference type="InterPro" id="IPR006162">
    <property type="entry name" value="Ppantetheine_attach_site"/>
</dbReference>
<dbReference type="Gene3D" id="1.10.1200.10">
    <property type="entry name" value="ACP-like"/>
    <property type="match status" value="1"/>
</dbReference>
<sequence>MEAKLLAAERAKTEPLAIVGIGCRLPGGIQGTSTLWQMLRAGVDAVTEVPPDRWDPSTVSPQSPAQWAGLLDNVDHFDAAFFGIGRSEAADMDPQHRLLLEVTWEALEDAGIPPERLLGTKTGVFVGMTTHDYADLVTSKWSEPRAHIPTGIGGSFAAGRIAHMLGLRGPTTVIDAACTSALVGLHMACQSLRRGECDMALVGGVNLLLSANTSNLLAALQILSPDGRCRTFDARANGYVRAEGVGVVVLERLADAQRHARRIWSLVRGTAMNQNGRATSLTAPNVQMQAAVIRAALDDARVGPERVGYVEVHSNGSPLGDPVELDALREALGKPRSDGSKCVLGSIKTRIGHAEAASGMASLIKAVLVLNHETIPMNLHFERLNPNASLEDTPFVLPTSELRWKRGATPRIAGVSSTGLSGANAHAVLEEPPPARRAEDRPERPLHLFVLSAKTPEALRERARQMLHHVGAHPDQALGDVCHTLGAGRSHFEHRFAAVVGTVAELSGQLADFVEGAPSAYLHGRVEGYSARKRVGFVLTGLAAHAASALGARDGTPPTLRAALERADDAVHAQLGRRVLGLLHDDAARGPASVVDAELALFVLQYALVELWNAWGIEPSVILGEGSGECVAAWAAGVLDLDDAVCLAVARARLLESECSDVEAMARALAKIKLAAPKRTFALSLGGAFTTSSLGTATYWEQQIRVAVRVGPSVETLASQGTTAFVEIGPAPVLAARPAAENSSPLILPSLWASRPPIRVLLETLAALYVDGLDVRFDSVDAPHPYRRIALPTYPFQRQRYWFGKTAPIAAQQAPTEGHPLLGRALEPRADRPETRTWQVVLDEPSRRSIGLQRVAGTTRLAAGGLVEIGCAVARELFGDAAWEVELSLADPPVLHDHEPGMLQVIATPEGPGKAAMSVFSRERAGSPWRRIANGHIAPAPELDDESAPPSMRPGRRQGVPAALWERRFEAFGVDTEAFRIDQLWRNGHETLARVTLARGSTAPSIFRAATAIASITHPAAHGRAWMIEAVEGVHVRPTSLEGRAWLRLNWTANDGFAARLSMELVGESGELSGVARRISVRAEDPAAALRAAGKEPLEGAFVELVWREMPPPITPPPATRRWVVIADAGGMGASLARRLDAAGDIVVTLPAEDIDTRIDDLALVLAVSGPFFGVIYLGALDVPPDDTLSVASLDDALRRGPCALLSIVDVLAAQVQVPRLFIVTRGAQAAGDAAGSFAQAGSWGLGRVLSLEREDMWGGMIDLDPAPSPEDASRLAQALLCAGSEDHIALRGDKRHAARLVRAATPVHEPLVVRSDRTYLVTGGASKLGVEAADWLVTRGARSLLLVDSDTAEDRPEHAALRQTLEARGAKVLFVRADVESAGVMREAMSLTPLPLGGVVHAAHAREAGLHRMTSRDALDALRVALQQRSRALFALHALTATLPLDCFIVFSPAPAALGWEGLGADAVAAEYGSALARLRGRLGLPATIVHLSLPDETRTRQTDYEDALLAAGLPGMPPSLALQAAELLAAGAPASAIVAWADWDLFEQSHHARTDRPLLQTLGEARRASAGTATLRRRVAGAEIGKARWLVENIVRSEVARVLDLSPTELPPADRDLPALGMDSIMGVQLLTGIGAAFGVHLPTSALLGRTTIEGLSRRILGALRPGDDAAATRTASRRGLLVELAREGTKPPFFMAPPSTGSALVFQSLAKELGPDQPFYGFNAPGVDTAEPPCDRIEVLAARYLEDLRKVQPRGPYRLGGYSFGAFAAFEMAHVLTRAGERVDILVLGDMPAPRRRDDGLASLFELARLFDLSLDANEAGSLSRDEFLTHMAAAVGERIILPSNVAESERHRRLYRAHLSAIATFAPTPYDGPVTLLRAEQSIRNLTRADLPADEASYGWQSLCRQPVRVLDVPGDHYTMFLTPCVVETARQLRQVLDGPEVG</sequence>
<dbReference type="SMART" id="SM00825">
    <property type="entry name" value="PKS_KS"/>
    <property type="match status" value="1"/>
</dbReference>
<dbReference type="InterPro" id="IPR013968">
    <property type="entry name" value="PKS_KR"/>
</dbReference>
<feature type="region of interest" description="N-terminal hotdog fold" evidence="4">
    <location>
        <begin position="819"/>
        <end position="944"/>
    </location>
</feature>
<proteinExistence type="predicted"/>
<dbReference type="InterPro" id="IPR014043">
    <property type="entry name" value="Acyl_transferase_dom"/>
</dbReference>
<keyword evidence="9" id="KW-1185">Reference proteome</keyword>
<feature type="domain" description="Carrier" evidence="5">
    <location>
        <begin position="1591"/>
        <end position="1666"/>
    </location>
</feature>
<comment type="caution">
    <text evidence="8">The sequence shown here is derived from an EMBL/GenBank/DDBJ whole genome shotgun (WGS) entry which is preliminary data.</text>
</comment>
<feature type="domain" description="PKS/mFAS DH" evidence="7">
    <location>
        <begin position="819"/>
        <end position="1090"/>
    </location>
</feature>
<dbReference type="Pfam" id="PF00550">
    <property type="entry name" value="PP-binding"/>
    <property type="match status" value="1"/>
</dbReference>
<dbReference type="Pfam" id="PF00975">
    <property type="entry name" value="Thioesterase"/>
    <property type="match status" value="1"/>
</dbReference>